<dbReference type="InterPro" id="IPR040079">
    <property type="entry name" value="Glutathione_S-Trfase"/>
</dbReference>
<dbReference type="InterPro" id="IPR004045">
    <property type="entry name" value="Glutathione_S-Trfase_N"/>
</dbReference>
<dbReference type="AlphaFoldDB" id="A0A2T5IY35"/>
<dbReference type="Proteomes" id="UP000244223">
    <property type="component" value="Unassembled WGS sequence"/>
</dbReference>
<gene>
    <name evidence="3" type="ORF">C8N29_11032</name>
</gene>
<dbReference type="Pfam" id="PF13409">
    <property type="entry name" value="GST_N_2"/>
    <property type="match status" value="1"/>
</dbReference>
<dbReference type="SFLD" id="SFLDG00358">
    <property type="entry name" value="Main_(cytGST)"/>
    <property type="match status" value="1"/>
</dbReference>
<dbReference type="InterPro" id="IPR036282">
    <property type="entry name" value="Glutathione-S-Trfase_C_sf"/>
</dbReference>
<dbReference type="GO" id="GO:0005737">
    <property type="term" value="C:cytoplasm"/>
    <property type="evidence" value="ECO:0007669"/>
    <property type="project" value="TreeGrafter"/>
</dbReference>
<evidence type="ECO:0000259" key="2">
    <source>
        <dbReference type="PROSITE" id="PS50405"/>
    </source>
</evidence>
<dbReference type="PROSITE" id="PS50404">
    <property type="entry name" value="GST_NTER"/>
    <property type="match status" value="1"/>
</dbReference>
<evidence type="ECO:0000313" key="3">
    <source>
        <dbReference type="EMBL" id="PTQ88883.1"/>
    </source>
</evidence>
<dbReference type="PROSITE" id="PS50405">
    <property type="entry name" value="GST_CTER"/>
    <property type="match status" value="1"/>
</dbReference>
<dbReference type="SUPFAM" id="SSF47616">
    <property type="entry name" value="GST C-terminal domain-like"/>
    <property type="match status" value="1"/>
</dbReference>
<reference evidence="3 4" key="1">
    <citation type="submission" date="2018-04" db="EMBL/GenBank/DDBJ databases">
        <title>Genomic Encyclopedia of Archaeal and Bacterial Type Strains, Phase II (KMG-II): from individual species to whole genera.</title>
        <authorList>
            <person name="Goeker M."/>
        </authorList>
    </citation>
    <scope>NUCLEOTIDE SEQUENCE [LARGE SCALE GENOMIC DNA]</scope>
    <source>
        <strain evidence="3 4">DSM 5822</strain>
    </source>
</reference>
<dbReference type="Gene3D" id="3.40.30.10">
    <property type="entry name" value="Glutaredoxin"/>
    <property type="match status" value="1"/>
</dbReference>
<dbReference type="GO" id="GO:0016740">
    <property type="term" value="F:transferase activity"/>
    <property type="evidence" value="ECO:0007669"/>
    <property type="project" value="UniProtKB-KW"/>
</dbReference>
<dbReference type="InterPro" id="IPR010987">
    <property type="entry name" value="Glutathione-S-Trfase_C-like"/>
</dbReference>
<protein>
    <submittedName>
        <fullName evidence="3">Glutathione S-transferase</fullName>
    </submittedName>
</protein>
<keyword evidence="4" id="KW-1185">Reference proteome</keyword>
<dbReference type="SUPFAM" id="SSF52833">
    <property type="entry name" value="Thioredoxin-like"/>
    <property type="match status" value="1"/>
</dbReference>
<dbReference type="Gene3D" id="1.20.1050.10">
    <property type="match status" value="1"/>
</dbReference>
<proteinExistence type="predicted"/>
<dbReference type="SFLD" id="SFLDS00019">
    <property type="entry name" value="Glutathione_Transferase_(cytos"/>
    <property type="match status" value="1"/>
</dbReference>
<dbReference type="PANTHER" id="PTHR43968:SF6">
    <property type="entry name" value="GLUTATHIONE S-TRANSFERASE OMEGA"/>
    <property type="match status" value="1"/>
</dbReference>
<keyword evidence="3" id="KW-0808">Transferase</keyword>
<name>A0A2T5IY35_9GAMM</name>
<dbReference type="PANTHER" id="PTHR43968">
    <property type="match status" value="1"/>
</dbReference>
<dbReference type="InterPro" id="IPR036249">
    <property type="entry name" value="Thioredoxin-like_sf"/>
</dbReference>
<organism evidence="3 4">
    <name type="scientific">Agitococcus lubricus</name>
    <dbReference type="NCBI Taxonomy" id="1077255"/>
    <lineage>
        <taxon>Bacteria</taxon>
        <taxon>Pseudomonadati</taxon>
        <taxon>Pseudomonadota</taxon>
        <taxon>Gammaproteobacteria</taxon>
        <taxon>Moraxellales</taxon>
        <taxon>Moraxellaceae</taxon>
        <taxon>Agitococcus</taxon>
    </lineage>
</organism>
<sequence>MKLIASLTSPFARKVRMVLAEKAIPFELVVDIPWHAETQVPLANPLGKVPVLVLPQAQNLYDSRVIVDYLECLVPQPALIPTQPEFYIAVKKVEALADGIADAAATIFIERRRPVNLQSEEWINRQQQKIDLGLAALAQELGEASYMVGTDFSLADIAAICCLGYLDLRFNHLHWRELYPNLATFMLATNSRASVQATVPVL</sequence>
<dbReference type="Pfam" id="PF13410">
    <property type="entry name" value="GST_C_2"/>
    <property type="match status" value="1"/>
</dbReference>
<comment type="caution">
    <text evidence="3">The sequence shown here is derived from an EMBL/GenBank/DDBJ whole genome shotgun (WGS) entry which is preliminary data.</text>
</comment>
<evidence type="ECO:0000313" key="4">
    <source>
        <dbReference type="Proteomes" id="UP000244223"/>
    </source>
</evidence>
<feature type="domain" description="GST N-terminal" evidence="1">
    <location>
        <begin position="1"/>
        <end position="78"/>
    </location>
</feature>
<feature type="domain" description="GST C-terminal" evidence="2">
    <location>
        <begin position="82"/>
        <end position="202"/>
    </location>
</feature>
<dbReference type="RefSeq" id="WP_107866045.1">
    <property type="nucleotide sequence ID" value="NZ_QAON01000010.1"/>
</dbReference>
<dbReference type="CDD" id="cd03205">
    <property type="entry name" value="GST_C_6"/>
    <property type="match status" value="1"/>
</dbReference>
<evidence type="ECO:0000259" key="1">
    <source>
        <dbReference type="PROSITE" id="PS50404"/>
    </source>
</evidence>
<accession>A0A2T5IY35</accession>
<dbReference type="EMBL" id="QAON01000010">
    <property type="protein sequence ID" value="PTQ88883.1"/>
    <property type="molecule type" value="Genomic_DNA"/>
</dbReference>
<dbReference type="OrthoDB" id="8634103at2"/>
<dbReference type="InterPro" id="IPR050983">
    <property type="entry name" value="GST_Omega/HSP26"/>
</dbReference>